<comment type="caution">
    <text evidence="1">The sequence shown here is derived from an EMBL/GenBank/DDBJ whole genome shotgun (WGS) entry which is preliminary data.</text>
</comment>
<dbReference type="EMBL" id="SGKU01000093">
    <property type="protein sequence ID" value="NFA44518.1"/>
    <property type="molecule type" value="Genomic_DNA"/>
</dbReference>
<dbReference type="AlphaFoldDB" id="A0A6M0SU28"/>
<evidence type="ECO:0000313" key="1">
    <source>
        <dbReference type="EMBL" id="NFA44518.1"/>
    </source>
</evidence>
<protein>
    <submittedName>
        <fullName evidence="1">Uncharacterized protein</fullName>
    </submittedName>
</protein>
<sequence>MSEFFSVNTSATIVLDDSTTSRNTTWSSEQIYEAIINYSGAGNGSGGGFKYMELNDVISLKSGESIQRDYDLGDKSMIITTVYLDVEDGSTFEFSITDQIQNGFLLYNTGRVSHYTDSLFLPYKDKDPETNNKLHTHIKNGNLNAPVNLNLKILGLEVDV</sequence>
<accession>A0A6M0SU28</accession>
<gene>
    <name evidence="1" type="ORF">EXM65_18670</name>
</gene>
<name>A0A6M0SU28_CLOBO</name>
<evidence type="ECO:0000313" key="2">
    <source>
        <dbReference type="Proteomes" id="UP000472355"/>
    </source>
</evidence>
<dbReference type="Proteomes" id="UP000472355">
    <property type="component" value="Unassembled WGS sequence"/>
</dbReference>
<reference evidence="1 2" key="1">
    <citation type="submission" date="2019-02" db="EMBL/GenBank/DDBJ databases">
        <title>Genome sequencing of Clostridium botulinum clinical isolates.</title>
        <authorList>
            <person name="Brunt J."/>
            <person name="Van Vliet A.H.M."/>
            <person name="Stringer S.C."/>
            <person name="Grant K.A."/>
            <person name="Carter A.C."/>
            <person name="Peck M.W."/>
        </authorList>
    </citation>
    <scope>NUCLEOTIDE SEQUENCE [LARGE SCALE GENOMIC DNA]</scope>
    <source>
        <strain evidence="1 2">H113700579</strain>
    </source>
</reference>
<organism evidence="1 2">
    <name type="scientific">Clostridium botulinum</name>
    <dbReference type="NCBI Taxonomy" id="1491"/>
    <lineage>
        <taxon>Bacteria</taxon>
        <taxon>Bacillati</taxon>
        <taxon>Bacillota</taxon>
        <taxon>Clostridia</taxon>
        <taxon>Eubacteriales</taxon>
        <taxon>Clostridiaceae</taxon>
        <taxon>Clostridium</taxon>
    </lineage>
</organism>
<proteinExistence type="predicted"/>